<sequence>MGTLTEQILEEKEEYLLIGEDFNARTSSEGSPIKGGGKRNEIRRSIDKVSNREKWILLNKIENRGRRIDIYRRMRNVGYRLRNMKRQSIRKDKIGGRRIKNGVGPHAIRNRIIRSTDKEEK</sequence>
<proteinExistence type="predicted"/>
<evidence type="ECO:0000313" key="1">
    <source>
        <dbReference type="EMBL" id="EFZ10903.1"/>
    </source>
</evidence>
<feature type="non-terminal residue" evidence="1">
    <location>
        <position position="121"/>
    </location>
</feature>
<accession>E9J8F0</accession>
<protein>
    <recommendedName>
        <fullName evidence="2">Endonuclease/exonuclease/phosphatase domain-containing protein</fullName>
    </recommendedName>
</protein>
<evidence type="ECO:0008006" key="2">
    <source>
        <dbReference type="Google" id="ProtNLM"/>
    </source>
</evidence>
<name>E9J8F0_SOLIN</name>
<organism>
    <name type="scientific">Solenopsis invicta</name>
    <name type="common">Red imported fire ant</name>
    <name type="synonym">Solenopsis wagneri</name>
    <dbReference type="NCBI Taxonomy" id="13686"/>
    <lineage>
        <taxon>Eukaryota</taxon>
        <taxon>Metazoa</taxon>
        <taxon>Ecdysozoa</taxon>
        <taxon>Arthropoda</taxon>
        <taxon>Hexapoda</taxon>
        <taxon>Insecta</taxon>
        <taxon>Pterygota</taxon>
        <taxon>Neoptera</taxon>
        <taxon>Endopterygota</taxon>
        <taxon>Hymenoptera</taxon>
        <taxon>Apocrita</taxon>
        <taxon>Aculeata</taxon>
        <taxon>Formicoidea</taxon>
        <taxon>Formicidae</taxon>
        <taxon>Myrmicinae</taxon>
        <taxon>Solenopsis</taxon>
    </lineage>
</organism>
<dbReference type="HOGENOM" id="CLU_2040973_0_0_1"/>
<gene>
    <name evidence="1" type="ORF">SINV_08780</name>
</gene>
<reference evidence="1" key="1">
    <citation type="journal article" date="2011" name="Proc. Natl. Acad. Sci. U.S.A.">
        <title>The genome of the fire ant Solenopsis invicta.</title>
        <authorList>
            <person name="Wurm Y."/>
            <person name="Wang J."/>
            <person name="Riba-Grognuz O."/>
            <person name="Corona M."/>
            <person name="Nygaard S."/>
            <person name="Hunt B.G."/>
            <person name="Ingram K.K."/>
            <person name="Falquet L."/>
            <person name="Nipitwattanaphon M."/>
            <person name="Gotzek D."/>
            <person name="Dijkstra M.B."/>
            <person name="Oettler J."/>
            <person name="Comtesse F."/>
            <person name="Shih C.J."/>
            <person name="Wu W.J."/>
            <person name="Yang C.C."/>
            <person name="Thomas J."/>
            <person name="Beaudoing E."/>
            <person name="Pradervand S."/>
            <person name="Flegel V."/>
            <person name="Cook E.D."/>
            <person name="Fabbretti R."/>
            <person name="Stockinger H."/>
            <person name="Long L."/>
            <person name="Farmerie W.G."/>
            <person name="Oakey J."/>
            <person name="Boomsma J.J."/>
            <person name="Pamilo P."/>
            <person name="Yi S.V."/>
            <person name="Heinze J."/>
            <person name="Goodisman M.A."/>
            <person name="Farinelli L."/>
            <person name="Harshman K."/>
            <person name="Hulo N."/>
            <person name="Cerutti L."/>
            <person name="Xenarios I."/>
            <person name="Shoemaker D."/>
            <person name="Keller L."/>
        </authorList>
    </citation>
    <scope>NUCLEOTIDE SEQUENCE [LARGE SCALE GENOMIC DNA]</scope>
</reference>
<dbReference type="AlphaFoldDB" id="E9J8F0"/>
<dbReference type="EMBL" id="GL769013">
    <property type="protein sequence ID" value="EFZ10903.1"/>
    <property type="molecule type" value="Genomic_DNA"/>
</dbReference>